<dbReference type="AlphaFoldDB" id="A0A2S7IK98"/>
<feature type="signal peptide" evidence="1">
    <location>
        <begin position="1"/>
        <end position="17"/>
    </location>
</feature>
<dbReference type="PROSITE" id="PS51257">
    <property type="entry name" value="PROKAR_LIPOPROTEIN"/>
    <property type="match status" value="1"/>
</dbReference>
<dbReference type="InterPro" id="IPR003431">
    <property type="entry name" value="B-propeller_Phytase"/>
</dbReference>
<evidence type="ECO:0000313" key="4">
    <source>
        <dbReference type="Proteomes" id="UP000239590"/>
    </source>
</evidence>
<feature type="domain" description="BPP" evidence="2">
    <location>
        <begin position="19"/>
        <end position="348"/>
    </location>
</feature>
<dbReference type="SUPFAM" id="SSF50956">
    <property type="entry name" value="Thermostable phytase (3-phytase)"/>
    <property type="match status" value="1"/>
</dbReference>
<keyword evidence="4" id="KW-1185">Reference proteome</keyword>
<dbReference type="Proteomes" id="UP000239590">
    <property type="component" value="Unassembled WGS sequence"/>
</dbReference>
<name>A0A2S7IK98_9BACT</name>
<dbReference type="EMBL" id="PTRA01000001">
    <property type="protein sequence ID" value="PQA58137.1"/>
    <property type="molecule type" value="Genomic_DNA"/>
</dbReference>
<evidence type="ECO:0000313" key="3">
    <source>
        <dbReference type="EMBL" id="PQA58137.1"/>
    </source>
</evidence>
<evidence type="ECO:0000256" key="1">
    <source>
        <dbReference type="SAM" id="SignalP"/>
    </source>
</evidence>
<protein>
    <submittedName>
        <fullName evidence="3">3-phytase</fullName>
    </submittedName>
</protein>
<keyword evidence="1" id="KW-0732">Signal</keyword>
<comment type="caution">
    <text evidence="3">The sequence shown here is derived from an EMBL/GenBank/DDBJ whole genome shotgun (WGS) entry which is preliminary data.</text>
</comment>
<reference evidence="4" key="1">
    <citation type="submission" date="2018-02" db="EMBL/GenBank/DDBJ databases">
        <title>Genome sequencing of Solimonas sp. HR-BB.</title>
        <authorList>
            <person name="Lee Y."/>
            <person name="Jeon C.O."/>
        </authorList>
    </citation>
    <scope>NUCLEOTIDE SEQUENCE [LARGE SCALE GENOMIC DNA]</scope>
    <source>
        <strain evidence="4">HR-U</strain>
    </source>
</reference>
<dbReference type="InterPro" id="IPR011042">
    <property type="entry name" value="6-blade_b-propeller_TolB-like"/>
</dbReference>
<dbReference type="Pfam" id="PF02333">
    <property type="entry name" value="Phytase"/>
    <property type="match status" value="1"/>
</dbReference>
<feature type="chain" id="PRO_5015534564" evidence="1">
    <location>
        <begin position="18"/>
        <end position="352"/>
    </location>
</feature>
<dbReference type="RefSeq" id="WP_104709393.1">
    <property type="nucleotide sequence ID" value="NZ_PTRA01000001.1"/>
</dbReference>
<organism evidence="3 4">
    <name type="scientific">Siphonobacter curvatus</name>
    <dbReference type="NCBI Taxonomy" id="2094562"/>
    <lineage>
        <taxon>Bacteria</taxon>
        <taxon>Pseudomonadati</taxon>
        <taxon>Bacteroidota</taxon>
        <taxon>Cytophagia</taxon>
        <taxon>Cytophagales</taxon>
        <taxon>Cytophagaceae</taxon>
        <taxon>Siphonobacter</taxon>
    </lineage>
</organism>
<evidence type="ECO:0000259" key="2">
    <source>
        <dbReference type="PROSITE" id="PS51662"/>
    </source>
</evidence>
<accession>A0A2S7IK98</accession>
<dbReference type="OrthoDB" id="8696437at2"/>
<sequence length="352" mass="39490">MLLKTSSLLVMSLALLASCQRPKTSRQAVKPLYVTEKVAHDSDDPAVWINPQDPAKSLIIGTDKDADGGLYVFNLQGKIQQKISGLQRPNNVDIEYGLMLNGKATDIAVTTERMTHKLRIFSLPEMKPLDNGGIPVFEGETQPDYRDLMGISMYKNKQGVIYAIVGRKTGPTTGGYLWQYRLDDDGTGHIKATLVRKFGTYSGLKEIESIAVDDKLGYVYYSDEGKGVRQYYADPEKGNEELALFATENFKQDHEGISIYELTDSTGYILVSDQGANRFQIFSREGTPERPFEHKLLKTVDVRAMESDGSETVSVPLNQDFKHGLFVVMSTDRTFHLYRWEDIAGPELKLRP</sequence>
<dbReference type="PROSITE" id="PS51662">
    <property type="entry name" value="BP_PHYTASE"/>
    <property type="match status" value="1"/>
</dbReference>
<proteinExistence type="predicted"/>
<dbReference type="Gene3D" id="2.120.10.30">
    <property type="entry name" value="TolB, C-terminal domain"/>
    <property type="match status" value="1"/>
</dbReference>
<dbReference type="GO" id="GO:0016158">
    <property type="term" value="F:inositol hexakisphosphate 3-phosphatase activity"/>
    <property type="evidence" value="ECO:0007669"/>
    <property type="project" value="InterPro"/>
</dbReference>
<gene>
    <name evidence="3" type="ORF">C5O19_00150</name>
</gene>